<organism evidence="2 3">
    <name type="scientific">Succinivibrio dextrinosolvens DSM 3072</name>
    <dbReference type="NCBI Taxonomy" id="1123324"/>
    <lineage>
        <taxon>Bacteria</taxon>
        <taxon>Pseudomonadati</taxon>
        <taxon>Pseudomonadota</taxon>
        <taxon>Gammaproteobacteria</taxon>
        <taxon>Aeromonadales</taxon>
        <taxon>Succinivibrionaceae</taxon>
        <taxon>Succinivibrio</taxon>
    </lineage>
</organism>
<dbReference type="EMBL" id="FUXX01000005">
    <property type="protein sequence ID" value="SKA58696.1"/>
    <property type="molecule type" value="Genomic_DNA"/>
</dbReference>
<dbReference type="Proteomes" id="UP000242432">
    <property type="component" value="Unassembled WGS sequence"/>
</dbReference>
<reference evidence="3" key="1">
    <citation type="submission" date="2017-02" db="EMBL/GenBank/DDBJ databases">
        <authorList>
            <person name="Varghese N."/>
            <person name="Submissions S."/>
        </authorList>
    </citation>
    <scope>NUCLEOTIDE SEQUENCE [LARGE SCALE GENOMIC DNA]</scope>
    <source>
        <strain evidence="3">DSM 3072</strain>
    </source>
</reference>
<evidence type="ECO:0000256" key="1">
    <source>
        <dbReference type="SAM" id="Phobius"/>
    </source>
</evidence>
<evidence type="ECO:0000313" key="2">
    <source>
        <dbReference type="EMBL" id="SKA58696.1"/>
    </source>
</evidence>
<keyword evidence="1" id="KW-0812">Transmembrane</keyword>
<keyword evidence="1" id="KW-0472">Membrane</keyword>
<evidence type="ECO:0000313" key="3">
    <source>
        <dbReference type="Proteomes" id="UP000242432"/>
    </source>
</evidence>
<keyword evidence="1" id="KW-1133">Transmembrane helix</keyword>
<accession>A0A1T4V190</accession>
<sequence>MSKLQVLLFFVAYFICATPFVRLMLKWDSDNADRKNDTKCHLLMIFTLFILPVIVNIPFYYWCHK</sequence>
<gene>
    <name evidence="2" type="ORF">SAMN02745213_00513</name>
</gene>
<name>A0A1T4V190_9GAMM</name>
<proteinExistence type="predicted"/>
<dbReference type="RefSeq" id="WP_078928086.1">
    <property type="nucleotide sequence ID" value="NZ_FUXX01000005.1"/>
</dbReference>
<feature type="transmembrane region" description="Helical" evidence="1">
    <location>
        <begin position="41"/>
        <end position="63"/>
    </location>
</feature>
<dbReference type="AlphaFoldDB" id="A0A1T4V190"/>
<keyword evidence="3" id="KW-1185">Reference proteome</keyword>
<protein>
    <submittedName>
        <fullName evidence="2">Uncharacterized protein</fullName>
    </submittedName>
</protein>